<proteinExistence type="predicted"/>
<gene>
    <name evidence="2" type="ORF">CFN78_03035</name>
</gene>
<dbReference type="OrthoDB" id="4966979at2"/>
<keyword evidence="1" id="KW-0812">Transmembrane</keyword>
<keyword evidence="1" id="KW-1133">Transmembrane helix</keyword>
<feature type="transmembrane region" description="Helical" evidence="1">
    <location>
        <begin position="229"/>
        <end position="248"/>
    </location>
</feature>
<feature type="transmembrane region" description="Helical" evidence="1">
    <location>
        <begin position="191"/>
        <end position="217"/>
    </location>
</feature>
<evidence type="ECO:0000313" key="3">
    <source>
        <dbReference type="Proteomes" id="UP000242444"/>
    </source>
</evidence>
<keyword evidence="1" id="KW-0472">Membrane</keyword>
<organism evidence="2 3">
    <name type="scientific">Amycolatopsis antarctica</name>
    <dbReference type="NCBI Taxonomy" id="1854586"/>
    <lineage>
        <taxon>Bacteria</taxon>
        <taxon>Bacillati</taxon>
        <taxon>Actinomycetota</taxon>
        <taxon>Actinomycetes</taxon>
        <taxon>Pseudonocardiales</taxon>
        <taxon>Pseudonocardiaceae</taxon>
        <taxon>Amycolatopsis</taxon>
    </lineage>
</organism>
<feature type="transmembrane region" description="Helical" evidence="1">
    <location>
        <begin position="340"/>
        <end position="359"/>
    </location>
</feature>
<reference evidence="2 3" key="1">
    <citation type="submission" date="2017-07" db="EMBL/GenBank/DDBJ databases">
        <title>Amycolatopsis antarcticus sp. nov., isolated from the surface of an Antarcticus brown macroalga.</title>
        <authorList>
            <person name="Wang J."/>
            <person name="Leiva S."/>
            <person name="Huang J."/>
            <person name="Huang Y."/>
        </authorList>
    </citation>
    <scope>NUCLEOTIDE SEQUENCE [LARGE SCALE GENOMIC DNA]</scope>
    <source>
        <strain evidence="2 3">AU-G6</strain>
    </source>
</reference>
<feature type="transmembrane region" description="Helical" evidence="1">
    <location>
        <begin position="307"/>
        <end position="328"/>
    </location>
</feature>
<feature type="transmembrane region" description="Helical" evidence="1">
    <location>
        <begin position="143"/>
        <end position="161"/>
    </location>
</feature>
<protein>
    <recommendedName>
        <fullName evidence="4">DUF418 domain-containing protein</fullName>
    </recommendedName>
</protein>
<evidence type="ECO:0000313" key="2">
    <source>
        <dbReference type="EMBL" id="OZM75153.1"/>
    </source>
</evidence>
<evidence type="ECO:0000256" key="1">
    <source>
        <dbReference type="SAM" id="Phobius"/>
    </source>
</evidence>
<accession>A0A263D9L1</accession>
<sequence length="413" mass="43763">MSGVAVGQERPVLTGDVTTKPTRLSGVDVARGVAVLGMYASHLGPNPLEGWLGTAFLPFEGRSAALFAVLAGVSIALMSGGREPRSGIDRTRVSMRLALRAPFLLAFGLALTWLDTSYLVILAYYGACFVLVIPFLRLGVRGLAGLAVGTAIAFPLTSFWIRAEIAPRDLLLLWPDIRPEMFADGTGLDGFLLALLVTGTFPALNLMTYIFAGMAIGRLDLTSSPVCRRLLAGGAALAALAYTASWAATDLLGGREAIEATLAGQAAAAGMSPAEYFTTHAMSIHGTPPTTTLAYELVATPHSYTPFDFLGCIGVAAAVIGGCQLLAARLPRATRPLADLGSVILSAYVLHFVAIWIIWRDDPSFGVGNFLWFAVAALVAAVLWKRWASRGPFEGFLHVVSTWPTRALLGSRR</sequence>
<dbReference type="RefSeq" id="WP_094860931.1">
    <property type="nucleotide sequence ID" value="NZ_NKYE01000001.1"/>
</dbReference>
<dbReference type="EMBL" id="NKYE01000001">
    <property type="protein sequence ID" value="OZM75153.1"/>
    <property type="molecule type" value="Genomic_DNA"/>
</dbReference>
<feature type="transmembrane region" description="Helical" evidence="1">
    <location>
        <begin position="93"/>
        <end position="111"/>
    </location>
</feature>
<dbReference type="InParanoid" id="A0A263D9L1"/>
<name>A0A263D9L1_9PSEU</name>
<dbReference type="Proteomes" id="UP000242444">
    <property type="component" value="Unassembled WGS sequence"/>
</dbReference>
<keyword evidence="3" id="KW-1185">Reference proteome</keyword>
<dbReference type="AlphaFoldDB" id="A0A263D9L1"/>
<comment type="caution">
    <text evidence="2">The sequence shown here is derived from an EMBL/GenBank/DDBJ whole genome shotgun (WGS) entry which is preliminary data.</text>
</comment>
<evidence type="ECO:0008006" key="4">
    <source>
        <dbReference type="Google" id="ProtNLM"/>
    </source>
</evidence>
<feature type="transmembrane region" description="Helical" evidence="1">
    <location>
        <begin position="365"/>
        <end position="384"/>
    </location>
</feature>
<feature type="transmembrane region" description="Helical" evidence="1">
    <location>
        <begin position="117"/>
        <end position="136"/>
    </location>
</feature>